<dbReference type="PANTHER" id="PTHR12815:SF47">
    <property type="entry name" value="TRANSLOCATION AND ASSEMBLY MODULE SUBUNIT TAMA"/>
    <property type="match status" value="1"/>
</dbReference>
<dbReference type="Gene3D" id="2.40.160.50">
    <property type="entry name" value="membrane protein fhac: a member of the omp85/tpsb transporter family"/>
    <property type="match status" value="1"/>
</dbReference>
<dbReference type="GO" id="GO:0071709">
    <property type="term" value="P:membrane assembly"/>
    <property type="evidence" value="ECO:0007669"/>
    <property type="project" value="InterPro"/>
</dbReference>
<feature type="domain" description="POTRA" evidence="8">
    <location>
        <begin position="362"/>
        <end position="436"/>
    </location>
</feature>
<dbReference type="InterPro" id="IPR000184">
    <property type="entry name" value="Bac_surfAg_D15"/>
</dbReference>
<feature type="domain" description="POTRA" evidence="8">
    <location>
        <begin position="272"/>
        <end position="359"/>
    </location>
</feature>
<keyword evidence="2" id="KW-1134">Transmembrane beta strand</keyword>
<keyword evidence="3" id="KW-0812">Transmembrane</keyword>
<name>A0A381ZVZ2_9ZZZZ</name>
<evidence type="ECO:0000256" key="7">
    <source>
        <dbReference type="ARBA" id="ARBA00023237"/>
    </source>
</evidence>
<keyword evidence="6" id="KW-0472">Membrane</keyword>
<dbReference type="Pfam" id="PF01103">
    <property type="entry name" value="Omp85"/>
    <property type="match status" value="1"/>
</dbReference>
<comment type="subcellular location">
    <subcellularLocation>
        <location evidence="1">Membrane</location>
    </subcellularLocation>
</comment>
<keyword evidence="5" id="KW-0677">Repeat</keyword>
<evidence type="ECO:0000256" key="5">
    <source>
        <dbReference type="ARBA" id="ARBA00022737"/>
    </source>
</evidence>
<reference evidence="9" key="1">
    <citation type="submission" date="2018-05" db="EMBL/GenBank/DDBJ databases">
        <authorList>
            <person name="Lanie J.A."/>
            <person name="Ng W.-L."/>
            <person name="Kazmierczak K.M."/>
            <person name="Andrzejewski T.M."/>
            <person name="Davidsen T.M."/>
            <person name="Wayne K.J."/>
            <person name="Tettelin H."/>
            <person name="Glass J.I."/>
            <person name="Rusch D."/>
            <person name="Podicherti R."/>
            <person name="Tsui H.-C.T."/>
            <person name="Winkler M.E."/>
        </authorList>
    </citation>
    <scope>NUCLEOTIDE SEQUENCE</scope>
</reference>
<dbReference type="NCBIfam" id="TIGR03303">
    <property type="entry name" value="OM_YaeT"/>
    <property type="match status" value="1"/>
</dbReference>
<proteinExistence type="predicted"/>
<feature type="non-terminal residue" evidence="9">
    <location>
        <position position="552"/>
    </location>
</feature>
<keyword evidence="7" id="KW-0998">Cell outer membrane</keyword>
<protein>
    <recommendedName>
        <fullName evidence="8">POTRA domain-containing protein</fullName>
    </recommendedName>
</protein>
<dbReference type="InterPro" id="IPR023707">
    <property type="entry name" value="OM_assembly_BamA"/>
</dbReference>
<keyword evidence="4" id="KW-0732">Signal</keyword>
<evidence type="ECO:0000256" key="6">
    <source>
        <dbReference type="ARBA" id="ARBA00023136"/>
    </source>
</evidence>
<evidence type="ECO:0000256" key="3">
    <source>
        <dbReference type="ARBA" id="ARBA00022692"/>
    </source>
</evidence>
<dbReference type="Pfam" id="PF07244">
    <property type="entry name" value="POTRA"/>
    <property type="match status" value="5"/>
</dbReference>
<dbReference type="InterPro" id="IPR039910">
    <property type="entry name" value="D15-like"/>
</dbReference>
<sequence>MLIAGVLLWGGQAWGQIGAPVPKGPVRKIIIQHEGQAVASEQLIRANIRLKAGEPYSRKASDDDIHNLRNTGFFENVYVTDKQVAGGVEVTYTLVGKPVVTEILFEGNTGGRKFKEKKLRKKIRSRTGETFNRPRIFSDTRTILKEYQKGGYHQAKVDYAVRHDEALGQAAVVFQVDPGRKVKIDDIVFANALAFSQRELRKVFKTRRRWWMSWLTSSGKFETDQWNEDLEKLVQFYQGEGYIDFKIREIKFEYPKDNRMVIRLDLYEGYRYQIGRVTFEGTSIFTGDQIRRGVPILDRPVGPVMLEGAIFTPSGLSEDRDAVRDFYEAYGYLDTRVLVTKVPNTDQGTMDLVYRISEGELNYVEKLEIRGNNRTRDKVIRRELAIHPGEVFDMVSVELSKRRLQGTGLFDSVETQVEKIPELPNRRNLIVGVKEARTGRLLMGFGYSSIESMFAQVGFVQGNFDLFNPPYFTGAGQKFRLQITTGARRQDYQISFEEPYFLDRKRRLSVDLYHREIQYFSRYYEQHQTGARLGLSRKLWSDSTSGGVNLTF</sequence>
<evidence type="ECO:0000256" key="4">
    <source>
        <dbReference type="ARBA" id="ARBA00022729"/>
    </source>
</evidence>
<dbReference type="AlphaFoldDB" id="A0A381ZVZ2"/>
<organism evidence="9">
    <name type="scientific">marine metagenome</name>
    <dbReference type="NCBI Taxonomy" id="408172"/>
    <lineage>
        <taxon>unclassified sequences</taxon>
        <taxon>metagenomes</taxon>
        <taxon>ecological metagenomes</taxon>
    </lineage>
</organism>
<dbReference type="PANTHER" id="PTHR12815">
    <property type="entry name" value="SORTING AND ASSEMBLY MACHINERY SAMM50 PROTEIN FAMILY MEMBER"/>
    <property type="match status" value="1"/>
</dbReference>
<evidence type="ECO:0000313" key="9">
    <source>
        <dbReference type="EMBL" id="SVA93455.1"/>
    </source>
</evidence>
<dbReference type="InterPro" id="IPR034746">
    <property type="entry name" value="POTRA"/>
</dbReference>
<dbReference type="PROSITE" id="PS51779">
    <property type="entry name" value="POTRA"/>
    <property type="match status" value="2"/>
</dbReference>
<accession>A0A381ZVZ2</accession>
<dbReference type="GO" id="GO:0019867">
    <property type="term" value="C:outer membrane"/>
    <property type="evidence" value="ECO:0007669"/>
    <property type="project" value="InterPro"/>
</dbReference>
<gene>
    <name evidence="9" type="ORF">METZ01_LOCUS146309</name>
</gene>
<dbReference type="Gene3D" id="3.10.20.310">
    <property type="entry name" value="membrane protein fhac"/>
    <property type="match status" value="5"/>
</dbReference>
<evidence type="ECO:0000256" key="1">
    <source>
        <dbReference type="ARBA" id="ARBA00004370"/>
    </source>
</evidence>
<dbReference type="InterPro" id="IPR010827">
    <property type="entry name" value="BamA/TamA_POTRA"/>
</dbReference>
<evidence type="ECO:0000256" key="2">
    <source>
        <dbReference type="ARBA" id="ARBA00022452"/>
    </source>
</evidence>
<evidence type="ECO:0000259" key="8">
    <source>
        <dbReference type="PROSITE" id="PS51779"/>
    </source>
</evidence>
<dbReference type="EMBL" id="UINC01022894">
    <property type="protein sequence ID" value="SVA93455.1"/>
    <property type="molecule type" value="Genomic_DNA"/>
</dbReference>